<protein>
    <submittedName>
        <fullName evidence="4">FAD dependent oxidoreductase</fullName>
    </submittedName>
</protein>
<dbReference type="EMBL" id="AMSI01000003">
    <property type="protein sequence ID" value="EKF43342.1"/>
    <property type="molecule type" value="Genomic_DNA"/>
</dbReference>
<dbReference type="PANTHER" id="PTHR13789:SF309">
    <property type="entry name" value="PUTATIVE (AFU_ORTHOLOGUE AFUA_6G14510)-RELATED"/>
    <property type="match status" value="1"/>
</dbReference>
<dbReference type="RefSeq" id="WP_009449532.1">
    <property type="nucleotide sequence ID" value="NZ_AMSI01000003.1"/>
</dbReference>
<feature type="domain" description="FAD-binding" evidence="3">
    <location>
        <begin position="4"/>
        <end position="341"/>
    </location>
</feature>
<dbReference type="SUPFAM" id="SSF51905">
    <property type="entry name" value="FAD/NAD(P)-binding domain"/>
    <property type="match status" value="1"/>
</dbReference>
<dbReference type="PRINTS" id="PR00420">
    <property type="entry name" value="RNGMNOXGNASE"/>
</dbReference>
<evidence type="ECO:0000256" key="1">
    <source>
        <dbReference type="ARBA" id="ARBA00023002"/>
    </source>
</evidence>
<dbReference type="PATRIC" id="fig|1231190.3.peg.1025"/>
<keyword evidence="1" id="KW-0560">Oxidoreductase</keyword>
<evidence type="ECO:0000313" key="4">
    <source>
        <dbReference type="EMBL" id="EKF43342.1"/>
    </source>
</evidence>
<dbReference type="GO" id="GO:0004497">
    <property type="term" value="F:monooxygenase activity"/>
    <property type="evidence" value="ECO:0007669"/>
    <property type="project" value="UniProtKB-KW"/>
</dbReference>
<reference evidence="4 5" key="1">
    <citation type="journal article" date="2012" name="J. Bacteriol.">
        <title>Genome Sequence of Nitratireductor indicus Type Strain C115.</title>
        <authorList>
            <person name="Lai Q."/>
            <person name="Li G."/>
            <person name="Yu Z."/>
            <person name="Shao Z."/>
        </authorList>
    </citation>
    <scope>NUCLEOTIDE SEQUENCE [LARGE SCALE GENOMIC DNA]</scope>
    <source>
        <strain evidence="4 5">C115</strain>
    </source>
</reference>
<dbReference type="InterPro" id="IPR036188">
    <property type="entry name" value="FAD/NAD-bd_sf"/>
</dbReference>
<keyword evidence="2" id="KW-0503">Monooxygenase</keyword>
<evidence type="ECO:0000313" key="5">
    <source>
        <dbReference type="Proteomes" id="UP000007374"/>
    </source>
</evidence>
<evidence type="ECO:0000256" key="2">
    <source>
        <dbReference type="ARBA" id="ARBA00023033"/>
    </source>
</evidence>
<organism evidence="4 5">
    <name type="scientific">Nitratireductor indicus C115</name>
    <dbReference type="NCBI Taxonomy" id="1231190"/>
    <lineage>
        <taxon>Bacteria</taxon>
        <taxon>Pseudomonadati</taxon>
        <taxon>Pseudomonadota</taxon>
        <taxon>Alphaproteobacteria</taxon>
        <taxon>Hyphomicrobiales</taxon>
        <taxon>Phyllobacteriaceae</taxon>
        <taxon>Nitratireductor</taxon>
    </lineage>
</organism>
<evidence type="ECO:0000259" key="3">
    <source>
        <dbReference type="Pfam" id="PF01494"/>
    </source>
</evidence>
<accession>K2PQK9</accession>
<dbReference type="AlphaFoldDB" id="K2PQK9"/>
<dbReference type="OrthoDB" id="5499180at2"/>
<dbReference type="InterPro" id="IPR002938">
    <property type="entry name" value="FAD-bd"/>
</dbReference>
<comment type="caution">
    <text evidence="4">The sequence shown here is derived from an EMBL/GenBank/DDBJ whole genome shotgun (WGS) entry which is preliminary data.</text>
</comment>
<dbReference type="eggNOG" id="COG0654">
    <property type="taxonomic scope" value="Bacteria"/>
</dbReference>
<proteinExistence type="predicted"/>
<dbReference type="STRING" id="721133.SAMN05216176_101324"/>
<keyword evidence="5" id="KW-1185">Reference proteome</keyword>
<dbReference type="Gene3D" id="3.50.50.60">
    <property type="entry name" value="FAD/NAD(P)-binding domain"/>
    <property type="match status" value="1"/>
</dbReference>
<gene>
    <name evidence="4" type="ORF">NA8A_04903</name>
</gene>
<dbReference type="InterPro" id="IPR050493">
    <property type="entry name" value="FAD-dep_Monooxygenase_BioMet"/>
</dbReference>
<dbReference type="Proteomes" id="UP000007374">
    <property type="component" value="Unassembled WGS sequence"/>
</dbReference>
<dbReference type="Pfam" id="PF01494">
    <property type="entry name" value="FAD_binding_3"/>
    <property type="match status" value="1"/>
</dbReference>
<sequence length="426" mass="45908">MRRLEIAVAGAGPAGLAAALFLARAGHRVIVFERFETPKPLGSGLVLQPTGLSVLHALGLLDDILALGNRLDRLHGRDAHTGRTVLDARYSMKPAGRFGLAIHRAALFNVLFDAVFAEDIPIETGMDIAGLDMHGERPCLLTSRGQRLGPFDLVVDASGARSPLRHHADIPVEPRPLAYGAIWTTLDWVGGFDERALSQRYDGASVMIGVLPVGRQTISGGDQAAFFWSLKVDTFETLRKEGLSAWKERVLGFWPESRPYVDQINGFDEVTLARYQHHTLPVPAGRGLAIIGDAAHSASPQLGQGANMALLDAAALGAAIASADDVPAALQAYASGRRTHVRLFQALSRMFTPFYQSDSDVLPFLRDWLVATVARIPPAPSILAALVSGMLADPLGSLGVDEPDWARYVSARDLHMSRRVSLRVTG</sequence>
<name>K2PQK9_9HYPH</name>
<dbReference type="GO" id="GO:0071949">
    <property type="term" value="F:FAD binding"/>
    <property type="evidence" value="ECO:0007669"/>
    <property type="project" value="InterPro"/>
</dbReference>
<dbReference type="PANTHER" id="PTHR13789">
    <property type="entry name" value="MONOOXYGENASE"/>
    <property type="match status" value="1"/>
</dbReference>